<organism evidence="2 3">
    <name type="scientific">Schizophyllum amplum</name>
    <dbReference type="NCBI Taxonomy" id="97359"/>
    <lineage>
        <taxon>Eukaryota</taxon>
        <taxon>Fungi</taxon>
        <taxon>Dikarya</taxon>
        <taxon>Basidiomycota</taxon>
        <taxon>Agaricomycotina</taxon>
        <taxon>Agaricomycetes</taxon>
        <taxon>Agaricomycetidae</taxon>
        <taxon>Agaricales</taxon>
        <taxon>Schizophyllaceae</taxon>
        <taxon>Schizophyllum</taxon>
    </lineage>
</organism>
<reference evidence="2 3" key="1">
    <citation type="journal article" date="2019" name="New Phytol.">
        <title>Comparative genomics reveals unique wood-decay strategies and fruiting body development in the Schizophyllaceae.</title>
        <authorList>
            <person name="Almasi E."/>
            <person name="Sahu N."/>
            <person name="Krizsan K."/>
            <person name="Balint B."/>
            <person name="Kovacs G.M."/>
            <person name="Kiss B."/>
            <person name="Cseklye J."/>
            <person name="Drula E."/>
            <person name="Henrissat B."/>
            <person name="Nagy I."/>
            <person name="Chovatia M."/>
            <person name="Adam C."/>
            <person name="LaButti K."/>
            <person name="Lipzen A."/>
            <person name="Riley R."/>
            <person name="Grigoriev I.V."/>
            <person name="Nagy L.G."/>
        </authorList>
    </citation>
    <scope>NUCLEOTIDE SEQUENCE [LARGE SCALE GENOMIC DNA]</scope>
    <source>
        <strain evidence="2 3">NL-1724</strain>
    </source>
</reference>
<gene>
    <name evidence="2" type="ORF">BD626DRAFT_476136</name>
</gene>
<dbReference type="Proteomes" id="UP000320762">
    <property type="component" value="Unassembled WGS sequence"/>
</dbReference>
<feature type="signal peptide" evidence="1">
    <location>
        <begin position="1"/>
        <end position="21"/>
    </location>
</feature>
<evidence type="ECO:0000313" key="3">
    <source>
        <dbReference type="Proteomes" id="UP000320762"/>
    </source>
</evidence>
<proteinExistence type="predicted"/>
<keyword evidence="1" id="KW-0732">Signal</keyword>
<sequence>MSPWLKSCTSVFHLVVHRTLAFIYRLTSSTVHPHLIEHISHNHSPITLLRDLIAYQNATSCLCPSLEMNY</sequence>
<dbReference type="AlphaFoldDB" id="A0A550CZ41"/>
<name>A0A550CZ41_9AGAR</name>
<evidence type="ECO:0000313" key="2">
    <source>
        <dbReference type="EMBL" id="TRM70048.1"/>
    </source>
</evidence>
<feature type="chain" id="PRO_5021944639" evidence="1">
    <location>
        <begin position="22"/>
        <end position="70"/>
    </location>
</feature>
<protein>
    <submittedName>
        <fullName evidence="2">Uncharacterized protein</fullName>
    </submittedName>
</protein>
<keyword evidence="3" id="KW-1185">Reference proteome</keyword>
<comment type="caution">
    <text evidence="2">The sequence shown here is derived from an EMBL/GenBank/DDBJ whole genome shotgun (WGS) entry which is preliminary data.</text>
</comment>
<accession>A0A550CZ41</accession>
<dbReference type="EMBL" id="VDMD01000001">
    <property type="protein sequence ID" value="TRM70048.1"/>
    <property type="molecule type" value="Genomic_DNA"/>
</dbReference>
<evidence type="ECO:0000256" key="1">
    <source>
        <dbReference type="SAM" id="SignalP"/>
    </source>
</evidence>